<reference evidence="1 2" key="1">
    <citation type="submission" date="2016-02" db="EMBL/GenBank/DDBJ databases">
        <title>Complete Genome Sequences of Lactobacillus johnsonii Strain W1.</title>
        <authorList>
            <person name="Sun Y."/>
            <person name="Wu X."/>
        </authorList>
    </citation>
    <scope>NUCLEOTIDE SEQUENCE [LARGE SCALE GENOMIC DNA]</scope>
    <source>
        <strain evidence="1 2">W1</strain>
    </source>
</reference>
<evidence type="ECO:0000313" key="2">
    <source>
        <dbReference type="Proteomes" id="UP000070346"/>
    </source>
</evidence>
<evidence type="ECO:0000313" key="1">
    <source>
        <dbReference type="EMBL" id="KXN75754.1"/>
    </source>
</evidence>
<dbReference type="Proteomes" id="UP000070346">
    <property type="component" value="Unassembled WGS sequence"/>
</dbReference>
<comment type="caution">
    <text evidence="1">The sequence shown here is derived from an EMBL/GenBank/DDBJ whole genome shotgun (WGS) entry which is preliminary data.</text>
</comment>
<dbReference type="AlphaFoldDB" id="A0A9X0LXF3"/>
<gene>
    <name evidence="1" type="ORF">AYJ53_04820</name>
</gene>
<accession>A0A9X0LXF3</accession>
<dbReference type="RefSeq" id="WP_061400649.1">
    <property type="nucleotide sequence ID" value="NZ_LSNG01000034.1"/>
</dbReference>
<name>A0A9X0LXF3_LACJH</name>
<organism evidence="1 2">
    <name type="scientific">Lactobacillus johnsonii</name>
    <dbReference type="NCBI Taxonomy" id="33959"/>
    <lineage>
        <taxon>Bacteria</taxon>
        <taxon>Bacillati</taxon>
        <taxon>Bacillota</taxon>
        <taxon>Bacilli</taxon>
        <taxon>Lactobacillales</taxon>
        <taxon>Lactobacillaceae</taxon>
        <taxon>Lactobacillus</taxon>
    </lineage>
</organism>
<protein>
    <submittedName>
        <fullName evidence="1">Uncharacterized protein</fullName>
    </submittedName>
</protein>
<proteinExistence type="predicted"/>
<dbReference type="EMBL" id="LSNG01000034">
    <property type="protein sequence ID" value="KXN75754.1"/>
    <property type="molecule type" value="Genomic_DNA"/>
</dbReference>
<sequence>MNSQLPVALGANFVTLATTNDAIIKPTFSGTVMIKNADGSNVNGTDFKDGAVPTYMFRLSTYGDSNVTNPQFIIMIPKGFTATTADFSTLTNTQGTDIFSDGGFAGPYNGTSTIKELGNYGPNGEQLFMITLTGATPTWGNNFGAQVKLTLDANAKGVVSYNVYGTPLVSEVSNYAIANGTSSYGGGSYTFNVNGQAIEVVKNSTGINNQQGSINYILNNTVELPQFTGTASFGNLNSSGAFVSGNSINYTSNTPQSQIPALSVRLSTVGDSTINNPQFIVMIPKGFTSSVNDFSLIDKDVGNYFGGVFNGSNIYSTNDYSIVDLGKNGPNGEQLFKIQLNFNPGWDAAKNFGGQFKLTLDPIK</sequence>